<evidence type="ECO:0000313" key="3">
    <source>
        <dbReference type="Proteomes" id="UP000198848"/>
    </source>
</evidence>
<dbReference type="Proteomes" id="UP000198848">
    <property type="component" value="Unassembled WGS sequence"/>
</dbReference>
<sequence>MTRLDVRDIPPVNRHPTIHEKFEELEPGETLTIVNDHEPKPLFYEFQAEVDSFDADSYEVEQVATDEFVARFPKQEV</sequence>
<dbReference type="Pfam" id="PF10006">
    <property type="entry name" value="DUF2249"/>
    <property type="match status" value="1"/>
</dbReference>
<proteinExistence type="predicted"/>
<feature type="domain" description="DUF2249" evidence="1">
    <location>
        <begin position="4"/>
        <end position="74"/>
    </location>
</feature>
<dbReference type="AlphaFoldDB" id="A0A1H1IXF0"/>
<evidence type="ECO:0000313" key="2">
    <source>
        <dbReference type="EMBL" id="SDR42397.1"/>
    </source>
</evidence>
<organism evidence="2 3">
    <name type="scientific">Natronobacterium texcoconense</name>
    <dbReference type="NCBI Taxonomy" id="1095778"/>
    <lineage>
        <taxon>Archaea</taxon>
        <taxon>Methanobacteriati</taxon>
        <taxon>Methanobacteriota</taxon>
        <taxon>Stenosarchaea group</taxon>
        <taxon>Halobacteria</taxon>
        <taxon>Halobacteriales</taxon>
        <taxon>Natrialbaceae</taxon>
        <taxon>Natronobacterium</taxon>
    </lineage>
</organism>
<dbReference type="InterPro" id="IPR018720">
    <property type="entry name" value="DUF2249"/>
</dbReference>
<reference evidence="3" key="1">
    <citation type="submission" date="2016-10" db="EMBL/GenBank/DDBJ databases">
        <authorList>
            <person name="Varghese N."/>
            <person name="Submissions S."/>
        </authorList>
    </citation>
    <scope>NUCLEOTIDE SEQUENCE [LARGE SCALE GENOMIC DNA]</scope>
    <source>
        <strain evidence="3">DSM 24767</strain>
    </source>
</reference>
<dbReference type="OrthoDB" id="198577at2157"/>
<protein>
    <submittedName>
        <fullName evidence="2">Uncharacterized conserved protein</fullName>
    </submittedName>
</protein>
<gene>
    <name evidence="2" type="ORF">SAMN04489842_3891</name>
</gene>
<accession>A0A1H1IXF0</accession>
<keyword evidence="3" id="KW-1185">Reference proteome</keyword>
<evidence type="ECO:0000259" key="1">
    <source>
        <dbReference type="Pfam" id="PF10006"/>
    </source>
</evidence>
<dbReference type="STRING" id="1095778.SAMN04489842_3891"/>
<dbReference type="RefSeq" id="WP_090385579.1">
    <property type="nucleotide sequence ID" value="NZ_FNLC01000006.1"/>
</dbReference>
<dbReference type="EMBL" id="FNLC01000006">
    <property type="protein sequence ID" value="SDR42397.1"/>
    <property type="molecule type" value="Genomic_DNA"/>
</dbReference>
<name>A0A1H1IXF0_NATTX</name>